<gene>
    <name evidence="1" type="ORF">S12H4_41194</name>
</gene>
<sequence>MHRTLTEKIEIESENFVDYKKLSEFRSNRSDFAFLSAQEVGKALGADVVLVIT</sequence>
<evidence type="ECO:0000313" key="1">
    <source>
        <dbReference type="EMBL" id="GAI99230.1"/>
    </source>
</evidence>
<dbReference type="AlphaFoldDB" id="X1UH82"/>
<proteinExistence type="predicted"/>
<dbReference type="EMBL" id="BARW01025074">
    <property type="protein sequence ID" value="GAI99230.1"/>
    <property type="molecule type" value="Genomic_DNA"/>
</dbReference>
<feature type="non-terminal residue" evidence="1">
    <location>
        <position position="53"/>
    </location>
</feature>
<name>X1UH82_9ZZZZ</name>
<accession>X1UH82</accession>
<protein>
    <submittedName>
        <fullName evidence="1">Uncharacterized protein</fullName>
    </submittedName>
</protein>
<reference evidence="1" key="1">
    <citation type="journal article" date="2014" name="Front. Microbiol.">
        <title>High frequency of phylogenetically diverse reductive dehalogenase-homologous genes in deep subseafloor sedimentary metagenomes.</title>
        <authorList>
            <person name="Kawai M."/>
            <person name="Futagami T."/>
            <person name="Toyoda A."/>
            <person name="Takaki Y."/>
            <person name="Nishi S."/>
            <person name="Hori S."/>
            <person name="Arai W."/>
            <person name="Tsubouchi T."/>
            <person name="Morono Y."/>
            <person name="Uchiyama I."/>
            <person name="Ito T."/>
            <person name="Fujiyama A."/>
            <person name="Inagaki F."/>
            <person name="Takami H."/>
        </authorList>
    </citation>
    <scope>NUCLEOTIDE SEQUENCE</scope>
    <source>
        <strain evidence="1">Expedition CK06-06</strain>
    </source>
</reference>
<organism evidence="1">
    <name type="scientific">marine sediment metagenome</name>
    <dbReference type="NCBI Taxonomy" id="412755"/>
    <lineage>
        <taxon>unclassified sequences</taxon>
        <taxon>metagenomes</taxon>
        <taxon>ecological metagenomes</taxon>
    </lineage>
</organism>
<comment type="caution">
    <text evidence="1">The sequence shown here is derived from an EMBL/GenBank/DDBJ whole genome shotgun (WGS) entry which is preliminary data.</text>
</comment>